<keyword evidence="4" id="KW-0572">Peptidoglycan-anchor</keyword>
<dbReference type="AlphaFoldDB" id="A0A174ELI7"/>
<accession>A0A174ELI7</accession>
<feature type="region of interest" description="Disordered" evidence="5">
    <location>
        <begin position="349"/>
        <end position="414"/>
    </location>
</feature>
<keyword evidence="2" id="KW-0964">Secreted</keyword>
<gene>
    <name evidence="7" type="primary">hgpA</name>
    <name evidence="7" type="ORF">ERS852491_02053</name>
</gene>
<reference evidence="7 8" key="1">
    <citation type="submission" date="2015-09" db="EMBL/GenBank/DDBJ databases">
        <authorList>
            <consortium name="Pathogen Informatics"/>
        </authorList>
    </citation>
    <scope>NUCLEOTIDE SEQUENCE [LARGE SCALE GENOMIC DNA]</scope>
    <source>
        <strain evidence="7 8">2789STDY5834876</strain>
    </source>
</reference>
<organism evidence="7 8">
    <name type="scientific">Faecalicatena contorta</name>
    <dbReference type="NCBI Taxonomy" id="39482"/>
    <lineage>
        <taxon>Bacteria</taxon>
        <taxon>Bacillati</taxon>
        <taxon>Bacillota</taxon>
        <taxon>Clostridia</taxon>
        <taxon>Lachnospirales</taxon>
        <taxon>Lachnospiraceae</taxon>
        <taxon>Faecalicatena</taxon>
    </lineage>
</organism>
<evidence type="ECO:0000313" key="8">
    <source>
        <dbReference type="Proteomes" id="UP000095544"/>
    </source>
</evidence>
<evidence type="ECO:0000256" key="3">
    <source>
        <dbReference type="ARBA" id="ARBA00022729"/>
    </source>
</evidence>
<evidence type="ECO:0000256" key="1">
    <source>
        <dbReference type="ARBA" id="ARBA00022512"/>
    </source>
</evidence>
<evidence type="ECO:0000259" key="6">
    <source>
        <dbReference type="PROSITE" id="PS50847"/>
    </source>
</evidence>
<evidence type="ECO:0000256" key="4">
    <source>
        <dbReference type="ARBA" id="ARBA00023088"/>
    </source>
</evidence>
<proteinExistence type="predicted"/>
<evidence type="ECO:0000256" key="5">
    <source>
        <dbReference type="SAM" id="MobiDB-lite"/>
    </source>
</evidence>
<keyword evidence="1" id="KW-0134">Cell wall</keyword>
<dbReference type="Proteomes" id="UP000095544">
    <property type="component" value="Unassembled WGS sequence"/>
</dbReference>
<sequence length="441" mass="48003">MDLLRFSRCNLAWLNIGENRAFDSYSTKPGNTNLSLDVTGPSFDITNAFPGIDPGKVHITDGGTLNGSDVTGYKDGEPLIYEYNCGSYSDGTDAKLNVTLTLNVLKSDSYIYIDNDLNRDYTGNPVNPEIRVEGSKGKVTASYFKWNGADWEPCSDIPKDVGRYAITVTVEEDDYFNQAGLEASEFVITKAANEWTTPLSLGDRTYNETAGIPAAAAKFGDVTFTYSNVQDGVYTSTAPVNAGTWYVKAIVKETENYTGLEDVKEFHISQAANEWLEAPALIGWTDGEPANTPSAKAKYGNTVFSYSNAKDGLFTDTMPENAGTWYMKAKVEATANYTGLDTVVKFTIAKKEEQKPGDKPTDNPNDKPTDNPNDKPNDKPNNKPTDKPNDKPTNKPADKTKAKSSTPVTGDTSNPALLISLLALSGGTLCVYAFRKRKSSN</sequence>
<dbReference type="PROSITE" id="PS50847">
    <property type="entry name" value="GRAM_POS_ANCHORING"/>
    <property type="match status" value="1"/>
</dbReference>
<dbReference type="InterPro" id="IPR019931">
    <property type="entry name" value="LPXTG_anchor"/>
</dbReference>
<dbReference type="InterPro" id="IPR043772">
    <property type="entry name" value="MBG_3"/>
</dbReference>
<dbReference type="EMBL" id="CYZU01000016">
    <property type="protein sequence ID" value="CUO38471.1"/>
    <property type="molecule type" value="Genomic_DNA"/>
</dbReference>
<protein>
    <submittedName>
        <fullName evidence="7">Heme-repressible hemoglobin-binding protein</fullName>
    </submittedName>
</protein>
<feature type="compositionally biased region" description="Polar residues" evidence="5">
    <location>
        <begin position="403"/>
        <end position="414"/>
    </location>
</feature>
<feature type="domain" description="Gram-positive cocci surface proteins LPxTG" evidence="6">
    <location>
        <begin position="406"/>
        <end position="441"/>
    </location>
</feature>
<keyword evidence="3" id="KW-0732">Signal</keyword>
<dbReference type="Pfam" id="PF18887">
    <property type="entry name" value="MBG_3"/>
    <property type="match status" value="2"/>
</dbReference>
<feature type="compositionally biased region" description="Basic and acidic residues" evidence="5">
    <location>
        <begin position="349"/>
        <end position="401"/>
    </location>
</feature>
<dbReference type="STRING" id="39482.ERS852491_02053"/>
<evidence type="ECO:0000256" key="2">
    <source>
        <dbReference type="ARBA" id="ARBA00022525"/>
    </source>
</evidence>
<name>A0A174ELI7_9FIRM</name>
<evidence type="ECO:0000313" key="7">
    <source>
        <dbReference type="EMBL" id="CUO38471.1"/>
    </source>
</evidence>
<dbReference type="NCBIfam" id="TIGR01167">
    <property type="entry name" value="LPXTG_anchor"/>
    <property type="match status" value="1"/>
</dbReference>